<keyword evidence="6" id="KW-1185">Reference proteome</keyword>
<sequence>MNMKELASLCGVSVATVSYALRDDTRVSEAVRKRIAQKAREVGYKTNPQNSALVRYRKGSSDALRPPTIAIVYAHGKTSRRSQLIQPHIKVLRRTVKPYGYRLKEFFLGYKPDSQEELLAQLRREEIRGIVLGWGEWQDRMEGFPWEEFAVVSAERNQIHPSLDRISMNHFSATDEAFQQLEESKVSRIGLICHTDLPLRVRKNIIGSYRMNVHRRDHWASDIPPYFYTLGESPEDFLEWFSQYQLDAILSHRIIDLTFFKDGGIRFPQDAQYAVIEIDDGGKGGESGVIGRDDLGRVLAETIAAKLHYDERVNPETEGNLILVDGYWHNGSTTSQ</sequence>
<dbReference type="GO" id="GO:0003700">
    <property type="term" value="F:DNA-binding transcription factor activity"/>
    <property type="evidence" value="ECO:0007669"/>
    <property type="project" value="TreeGrafter"/>
</dbReference>
<dbReference type="PANTHER" id="PTHR30146">
    <property type="entry name" value="LACI-RELATED TRANSCRIPTIONAL REPRESSOR"/>
    <property type="match status" value="1"/>
</dbReference>
<dbReference type="Pfam" id="PF00356">
    <property type="entry name" value="LacI"/>
    <property type="match status" value="1"/>
</dbReference>
<dbReference type="SMART" id="SM00354">
    <property type="entry name" value="HTH_LACI"/>
    <property type="match status" value="1"/>
</dbReference>
<evidence type="ECO:0000256" key="3">
    <source>
        <dbReference type="ARBA" id="ARBA00023163"/>
    </source>
</evidence>
<dbReference type="EMBL" id="JACHVA010000133">
    <property type="protein sequence ID" value="MBC2603812.1"/>
    <property type="molecule type" value="Genomic_DNA"/>
</dbReference>
<dbReference type="InterPro" id="IPR010982">
    <property type="entry name" value="Lambda_DNA-bd_dom_sf"/>
</dbReference>
<accession>A0A7X1B1H7</accession>
<evidence type="ECO:0000259" key="4">
    <source>
        <dbReference type="PROSITE" id="PS50932"/>
    </source>
</evidence>
<dbReference type="PROSITE" id="PS50932">
    <property type="entry name" value="HTH_LACI_2"/>
    <property type="match status" value="1"/>
</dbReference>
<feature type="domain" description="HTH lacI-type" evidence="4">
    <location>
        <begin position="1"/>
        <end position="55"/>
    </location>
</feature>
<dbReference type="InterPro" id="IPR028082">
    <property type="entry name" value="Peripla_BP_I"/>
</dbReference>
<dbReference type="Proteomes" id="UP000525652">
    <property type="component" value="Unassembled WGS sequence"/>
</dbReference>
<dbReference type="InterPro" id="IPR000843">
    <property type="entry name" value="HTH_LacI"/>
</dbReference>
<evidence type="ECO:0000256" key="2">
    <source>
        <dbReference type="ARBA" id="ARBA00023125"/>
    </source>
</evidence>
<comment type="caution">
    <text evidence="5">The sequence shown here is derived from an EMBL/GenBank/DDBJ whole genome shotgun (WGS) entry which is preliminary data.</text>
</comment>
<dbReference type="GO" id="GO:0000976">
    <property type="term" value="F:transcription cis-regulatory region binding"/>
    <property type="evidence" value="ECO:0007669"/>
    <property type="project" value="TreeGrafter"/>
</dbReference>
<dbReference type="AlphaFoldDB" id="A0A7X1B1H7"/>
<organism evidence="5 6">
    <name type="scientific">Puniceicoccus vermicola</name>
    <dbReference type="NCBI Taxonomy" id="388746"/>
    <lineage>
        <taxon>Bacteria</taxon>
        <taxon>Pseudomonadati</taxon>
        <taxon>Verrucomicrobiota</taxon>
        <taxon>Opitutia</taxon>
        <taxon>Puniceicoccales</taxon>
        <taxon>Puniceicoccaceae</taxon>
        <taxon>Puniceicoccus</taxon>
    </lineage>
</organism>
<dbReference type="Gene3D" id="3.40.50.2300">
    <property type="match status" value="2"/>
</dbReference>
<proteinExistence type="predicted"/>
<dbReference type="CDD" id="cd01392">
    <property type="entry name" value="HTH_LacI"/>
    <property type="match status" value="1"/>
</dbReference>
<name>A0A7X1B1H7_9BACT</name>
<protein>
    <submittedName>
        <fullName evidence="5">LacI family DNA-binding transcriptional regulator</fullName>
    </submittedName>
</protein>
<gene>
    <name evidence="5" type="ORF">H5P30_18695</name>
</gene>
<dbReference type="Gene3D" id="1.10.260.40">
    <property type="entry name" value="lambda repressor-like DNA-binding domains"/>
    <property type="match status" value="1"/>
</dbReference>
<evidence type="ECO:0000313" key="6">
    <source>
        <dbReference type="Proteomes" id="UP000525652"/>
    </source>
</evidence>
<dbReference type="RefSeq" id="WP_185694430.1">
    <property type="nucleotide sequence ID" value="NZ_JACHVA010000133.1"/>
</dbReference>
<keyword evidence="1" id="KW-0805">Transcription regulation</keyword>
<dbReference type="PANTHER" id="PTHR30146:SF109">
    <property type="entry name" value="HTH-TYPE TRANSCRIPTIONAL REGULATOR GALS"/>
    <property type="match status" value="1"/>
</dbReference>
<evidence type="ECO:0000313" key="5">
    <source>
        <dbReference type="EMBL" id="MBC2603812.1"/>
    </source>
</evidence>
<reference evidence="5 6" key="1">
    <citation type="submission" date="2020-07" db="EMBL/GenBank/DDBJ databases">
        <authorList>
            <person name="Feng X."/>
        </authorList>
    </citation>
    <scope>NUCLEOTIDE SEQUENCE [LARGE SCALE GENOMIC DNA]</scope>
    <source>
        <strain evidence="5 6">JCM14086</strain>
    </source>
</reference>
<evidence type="ECO:0000256" key="1">
    <source>
        <dbReference type="ARBA" id="ARBA00023015"/>
    </source>
</evidence>
<keyword evidence="3" id="KW-0804">Transcription</keyword>
<keyword evidence="2 5" id="KW-0238">DNA-binding</keyword>
<dbReference type="SUPFAM" id="SSF47413">
    <property type="entry name" value="lambda repressor-like DNA-binding domains"/>
    <property type="match status" value="1"/>
</dbReference>
<dbReference type="SUPFAM" id="SSF53822">
    <property type="entry name" value="Periplasmic binding protein-like I"/>
    <property type="match status" value="1"/>
</dbReference>